<evidence type="ECO:0000259" key="7">
    <source>
        <dbReference type="PROSITE" id="PS50203"/>
    </source>
</evidence>
<reference evidence="9" key="2">
    <citation type="submission" date="2021-11" db="EMBL/GenBank/DDBJ databases">
        <authorList>
            <consortium name="Genoscope - CEA"/>
            <person name="William W."/>
        </authorList>
    </citation>
    <scope>NUCLEOTIDE SEQUENCE</scope>
</reference>
<dbReference type="InterPro" id="IPR001300">
    <property type="entry name" value="Peptidase_C2_calpain_cat"/>
</dbReference>
<dbReference type="SMART" id="SM00230">
    <property type="entry name" value="CysPc"/>
    <property type="match status" value="1"/>
</dbReference>
<dbReference type="InterPro" id="IPR022684">
    <property type="entry name" value="Calpain_cysteine_protease"/>
</dbReference>
<evidence type="ECO:0000256" key="6">
    <source>
        <dbReference type="PROSITE-ProRule" id="PRU00239"/>
    </source>
</evidence>
<dbReference type="GO" id="GO:0004198">
    <property type="term" value="F:calcium-dependent cysteine-type endopeptidase activity"/>
    <property type="evidence" value="ECO:0007669"/>
    <property type="project" value="InterPro"/>
</dbReference>
<evidence type="ECO:0000256" key="5">
    <source>
        <dbReference type="PIRSR" id="PIRSR622684-1"/>
    </source>
</evidence>
<dbReference type="InterPro" id="IPR022682">
    <property type="entry name" value="Calpain_domain_III"/>
</dbReference>
<dbReference type="PROSITE" id="PS50203">
    <property type="entry name" value="CALPAIN_CAT"/>
    <property type="match status" value="1"/>
</dbReference>
<dbReference type="GO" id="GO:0006508">
    <property type="term" value="P:proteolysis"/>
    <property type="evidence" value="ECO:0007669"/>
    <property type="project" value="UniProtKB-KW"/>
</dbReference>
<keyword evidence="3" id="KW-0378">Hydrolase</keyword>
<evidence type="ECO:0000256" key="1">
    <source>
        <dbReference type="ARBA" id="ARBA00007623"/>
    </source>
</evidence>
<dbReference type="SUPFAM" id="SSF54001">
    <property type="entry name" value="Cysteine proteinases"/>
    <property type="match status" value="1"/>
</dbReference>
<evidence type="ECO:0000256" key="3">
    <source>
        <dbReference type="ARBA" id="ARBA00022801"/>
    </source>
</evidence>
<dbReference type="CDD" id="cd00044">
    <property type="entry name" value="CysPc"/>
    <property type="match status" value="1"/>
</dbReference>
<dbReference type="InterPro" id="IPR038765">
    <property type="entry name" value="Papain-like_cys_pep_sf"/>
</dbReference>
<dbReference type="EMBL" id="CAKKNE010000002">
    <property type="protein sequence ID" value="CAH0367951.1"/>
    <property type="molecule type" value="Genomic_DNA"/>
</dbReference>
<proteinExistence type="inferred from homology"/>
<evidence type="ECO:0000256" key="2">
    <source>
        <dbReference type="ARBA" id="ARBA00022670"/>
    </source>
</evidence>
<dbReference type="Pfam" id="PF01067">
    <property type="entry name" value="Calpain_III"/>
    <property type="match status" value="1"/>
</dbReference>
<dbReference type="Pfam" id="PF00648">
    <property type="entry name" value="Peptidase_C2"/>
    <property type="match status" value="1"/>
</dbReference>
<feature type="domain" description="Calpain catalytic" evidence="7">
    <location>
        <begin position="39"/>
        <end position="365"/>
    </location>
</feature>
<evidence type="ECO:0000256" key="4">
    <source>
        <dbReference type="ARBA" id="ARBA00022807"/>
    </source>
</evidence>
<dbReference type="Proteomes" id="UP000789595">
    <property type="component" value="Unassembled WGS sequence"/>
</dbReference>
<keyword evidence="10" id="KW-1185">Reference proteome</keyword>
<evidence type="ECO:0000313" key="10">
    <source>
        <dbReference type="Proteomes" id="UP000789595"/>
    </source>
</evidence>
<dbReference type="PANTHER" id="PTHR10183:SF379">
    <property type="entry name" value="CALPAIN-5"/>
    <property type="match status" value="1"/>
</dbReference>
<dbReference type="PANTHER" id="PTHR10183">
    <property type="entry name" value="CALPAIN"/>
    <property type="match status" value="1"/>
</dbReference>
<dbReference type="SMART" id="SM00720">
    <property type="entry name" value="calpain_III"/>
    <property type="match status" value="1"/>
</dbReference>
<dbReference type="InterPro" id="IPR036213">
    <property type="entry name" value="Calpain_III_sf"/>
</dbReference>
<dbReference type="PRINTS" id="PR00704">
    <property type="entry name" value="CALPAIN"/>
</dbReference>
<dbReference type="OrthoDB" id="204018at2759"/>
<dbReference type="Gene3D" id="2.60.120.380">
    <property type="match status" value="1"/>
</dbReference>
<name>A0A7S4E279_9STRA</name>
<evidence type="ECO:0000313" key="9">
    <source>
        <dbReference type="EMBL" id="CAH0367951.1"/>
    </source>
</evidence>
<dbReference type="InterPro" id="IPR022683">
    <property type="entry name" value="Calpain_III"/>
</dbReference>
<accession>A0A7S4E279</accession>
<dbReference type="EMBL" id="HBIW01000987">
    <property type="protein sequence ID" value="CAE0685408.1"/>
    <property type="molecule type" value="Transcribed_RNA"/>
</dbReference>
<keyword evidence="4" id="KW-0788">Thiol protease</keyword>
<comment type="caution">
    <text evidence="6">Lacks conserved residue(s) required for the propagation of feature annotation.</text>
</comment>
<dbReference type="SUPFAM" id="SSF49758">
    <property type="entry name" value="Calpain large subunit, middle domain (domain III)"/>
    <property type="match status" value="1"/>
</dbReference>
<comment type="similarity">
    <text evidence="1">Belongs to the peptidase C2 family.</text>
</comment>
<reference evidence="8" key="1">
    <citation type="submission" date="2021-01" db="EMBL/GenBank/DDBJ databases">
        <authorList>
            <person name="Corre E."/>
            <person name="Pelletier E."/>
            <person name="Niang G."/>
            <person name="Scheremetjew M."/>
            <person name="Finn R."/>
            <person name="Kale V."/>
            <person name="Holt S."/>
            <person name="Cochrane G."/>
            <person name="Meng A."/>
            <person name="Brown T."/>
            <person name="Cohen L."/>
        </authorList>
    </citation>
    <scope>NUCLEOTIDE SEQUENCE</scope>
    <source>
        <strain evidence="8">CCMP1756</strain>
    </source>
</reference>
<organism evidence="8">
    <name type="scientific">Pelagomonas calceolata</name>
    <dbReference type="NCBI Taxonomy" id="35677"/>
    <lineage>
        <taxon>Eukaryota</taxon>
        <taxon>Sar</taxon>
        <taxon>Stramenopiles</taxon>
        <taxon>Ochrophyta</taxon>
        <taxon>Pelagophyceae</taxon>
        <taxon>Pelagomonadales</taxon>
        <taxon>Pelagomonadaceae</taxon>
        <taxon>Pelagomonas</taxon>
    </lineage>
</organism>
<protein>
    <recommendedName>
        <fullName evidence="7">Calpain catalytic domain-containing protein</fullName>
    </recommendedName>
</protein>
<keyword evidence="2" id="KW-0645">Protease</keyword>
<sequence length="600" mass="66619">MARSLDAGAFAQHYCSYESDDKARIGERKLINSLKDDEKFEDPHFKADGTSLYYDPLHPPKYGIPPDVVNWPRISEVGSIKGVIEPIPINEVHGGLVQGALRDRWFLSALGLLNTAEKVKRVLVSSECADKGIYTVKFFKSGRWRYVHVDDRIPCGRNGTPHFARSVDPSETWVMVVEKAYAKLHGCYEALGGGTLDEAMEDVTGRAIERIAMPSSSETLWNDLIDALAREGLVGVCRSVGPRRSGDPLTADYLEPDGLVNAHMYTVLEIKHCEADATVEYDYMEKHMVKLTTPWRFGKWKGRWCEGHALWNEYQPIAEQCGMKEKLELGEDGMPILREKDAHEFWMEWTDFVGAFDTLLVSREYEKDGSFMSYRGTWLPGSQDSGTGGPPTDGDWPQNPQYVFDVTEATRFCATLSQEDSRFHKPDPLGREDLFGIGFSIQHVKGGRRAAKFKAAEIVGGTRAFDAKRQVWAACWLEPGSYTLVPATQPPASVATPLVITMFSDKVLNFQNADDQMPDLAPEEEHDADLDAASASLAEKVSSSGEASSTFPEPLGSELQALWTQTAHLATFMKELKGDCDRLEELIAGLEGGDSKGGKK</sequence>
<dbReference type="AlphaFoldDB" id="A0A7S4E279"/>
<feature type="active site" evidence="5">
    <location>
        <position position="263"/>
    </location>
</feature>
<evidence type="ECO:0000313" key="8">
    <source>
        <dbReference type="EMBL" id="CAE0685408.1"/>
    </source>
</evidence>
<dbReference type="Gene3D" id="3.90.70.10">
    <property type="entry name" value="Cysteine proteinases"/>
    <property type="match status" value="1"/>
</dbReference>
<gene>
    <name evidence="8" type="ORF">PCAL00307_LOCUS842</name>
    <name evidence="9" type="ORF">PECAL_2P09970</name>
</gene>